<feature type="region of interest" description="Disordered" evidence="1">
    <location>
        <begin position="1"/>
        <end position="30"/>
    </location>
</feature>
<feature type="compositionally biased region" description="Polar residues" evidence="1">
    <location>
        <begin position="1"/>
        <end position="11"/>
    </location>
</feature>
<sequence length="76" mass="8682">MAADQVDNSENGGVCPAKKQKHDKDATESVHNHLKDLSEKSYLEKVFHNDAYGNYTCFPVPELNSEFLNKHMYHKS</sequence>
<evidence type="ECO:0000313" key="2">
    <source>
        <dbReference type="EMBL" id="ENN78394.1"/>
    </source>
</evidence>
<dbReference type="OrthoDB" id="10264956at2759"/>
<evidence type="ECO:0000256" key="1">
    <source>
        <dbReference type="SAM" id="MobiDB-lite"/>
    </source>
</evidence>
<protein>
    <submittedName>
        <fullName evidence="2">Uncharacterized protein</fullName>
    </submittedName>
</protein>
<dbReference type="AlphaFoldDB" id="N6TDE9"/>
<dbReference type="HOGENOM" id="CLU_2657021_0_0_1"/>
<reference evidence="2" key="1">
    <citation type="journal article" date="2013" name="Genome Biol.">
        <title>Draft genome of the mountain pine beetle, Dendroctonus ponderosae Hopkins, a major forest pest.</title>
        <authorList>
            <person name="Keeling C.I."/>
            <person name="Yuen M.M."/>
            <person name="Liao N.Y."/>
            <person name="Docking T.R."/>
            <person name="Chan S.K."/>
            <person name="Taylor G.A."/>
            <person name="Palmquist D.L."/>
            <person name="Jackman S.D."/>
            <person name="Nguyen A."/>
            <person name="Li M."/>
            <person name="Henderson H."/>
            <person name="Janes J.K."/>
            <person name="Zhao Y."/>
            <person name="Pandoh P."/>
            <person name="Moore R."/>
            <person name="Sperling F.A."/>
            <person name="Huber D.P."/>
            <person name="Birol I."/>
            <person name="Jones S.J."/>
            <person name="Bohlmann J."/>
        </authorList>
    </citation>
    <scope>NUCLEOTIDE SEQUENCE</scope>
</reference>
<accession>N6TDE9</accession>
<organism evidence="2">
    <name type="scientific">Dendroctonus ponderosae</name>
    <name type="common">Mountain pine beetle</name>
    <dbReference type="NCBI Taxonomy" id="77166"/>
    <lineage>
        <taxon>Eukaryota</taxon>
        <taxon>Metazoa</taxon>
        <taxon>Ecdysozoa</taxon>
        <taxon>Arthropoda</taxon>
        <taxon>Hexapoda</taxon>
        <taxon>Insecta</taxon>
        <taxon>Pterygota</taxon>
        <taxon>Neoptera</taxon>
        <taxon>Endopterygota</taxon>
        <taxon>Coleoptera</taxon>
        <taxon>Polyphaga</taxon>
        <taxon>Cucujiformia</taxon>
        <taxon>Curculionidae</taxon>
        <taxon>Scolytinae</taxon>
        <taxon>Dendroctonus</taxon>
    </lineage>
</organism>
<feature type="non-terminal residue" evidence="2">
    <location>
        <position position="1"/>
    </location>
</feature>
<name>N6TDE9_DENPD</name>
<proteinExistence type="predicted"/>
<dbReference type="EMBL" id="KB740914">
    <property type="protein sequence ID" value="ENN78394.1"/>
    <property type="molecule type" value="Genomic_DNA"/>
</dbReference>
<gene>
    <name evidence="2" type="ORF">YQE_05194</name>
</gene>